<gene>
    <name evidence="2" type="ORF">HA254_07450</name>
</gene>
<evidence type="ECO:0000256" key="1">
    <source>
        <dbReference type="SAM" id="Phobius"/>
    </source>
</evidence>
<dbReference type="Proteomes" id="UP000565078">
    <property type="component" value="Unassembled WGS sequence"/>
</dbReference>
<comment type="caution">
    <text evidence="2">The sequence shown here is derived from an EMBL/GenBank/DDBJ whole genome shotgun (WGS) entry which is preliminary data.</text>
</comment>
<accession>A0A7J4IY76</accession>
<evidence type="ECO:0000313" key="3">
    <source>
        <dbReference type="Proteomes" id="UP000565078"/>
    </source>
</evidence>
<dbReference type="EMBL" id="DUGC01000116">
    <property type="protein sequence ID" value="HIH10472.1"/>
    <property type="molecule type" value="Genomic_DNA"/>
</dbReference>
<dbReference type="AlphaFoldDB" id="A0A7J4IY76"/>
<sequence>MKKGLVVIALLCICISVQAIKVQGVDITVRIDSQGNAVVAENYALQFSSPFEFEDFKNTVRDNSASLFAWQADYDFFYPHFAGISGNNLSSSSITFDEASKVLSLEYSLADRFARLVKQEQRTDVYKVEDNRWAAFNESGIIVIPENTAIRIIVPQNAQINSQLLPEKVQLVNNSQALLRGLQSNSITIQYSIFKPIASNNLIPGIADIYLAIPILALALVAIYVRREKIEKQIEDYLVKHSEIKSRPQEEDFVLEIEK</sequence>
<reference evidence="3" key="1">
    <citation type="journal article" date="2020" name="bioRxiv">
        <title>A rank-normalized archaeal taxonomy based on genome phylogeny resolves widespread incomplete and uneven classifications.</title>
        <authorList>
            <person name="Rinke C."/>
            <person name="Chuvochina M."/>
            <person name="Mussig A.J."/>
            <person name="Chaumeil P.-A."/>
            <person name="Waite D.W."/>
            <person name="Whitman W.B."/>
            <person name="Parks D.H."/>
            <person name="Hugenholtz P."/>
        </authorList>
    </citation>
    <scope>NUCLEOTIDE SEQUENCE [LARGE SCALE GENOMIC DNA]</scope>
</reference>
<evidence type="ECO:0000313" key="2">
    <source>
        <dbReference type="EMBL" id="HIH10472.1"/>
    </source>
</evidence>
<protein>
    <submittedName>
        <fullName evidence="2">Uncharacterized protein</fullName>
    </submittedName>
</protein>
<keyword evidence="1" id="KW-0472">Membrane</keyword>
<keyword evidence="1" id="KW-1133">Transmembrane helix</keyword>
<keyword evidence="1" id="KW-0812">Transmembrane</keyword>
<feature type="transmembrane region" description="Helical" evidence="1">
    <location>
        <begin position="202"/>
        <end position="225"/>
    </location>
</feature>
<name>A0A7J4IY76_9ARCH</name>
<proteinExistence type="predicted"/>
<organism evidence="2 3">
    <name type="scientific">Candidatus Iainarchaeum sp</name>
    <dbReference type="NCBI Taxonomy" id="3101447"/>
    <lineage>
        <taxon>Archaea</taxon>
        <taxon>Candidatus Iainarchaeota</taxon>
        <taxon>Candidatus Iainarchaeia</taxon>
        <taxon>Candidatus Iainarchaeales</taxon>
        <taxon>Candidatus Iainarchaeaceae</taxon>
        <taxon>Candidatus Iainarchaeum</taxon>
    </lineage>
</organism>